<dbReference type="AlphaFoldDB" id="A0A9Q3FQW3"/>
<organism evidence="1 2">
    <name type="scientific">Austropuccinia psidii MF-1</name>
    <dbReference type="NCBI Taxonomy" id="1389203"/>
    <lineage>
        <taxon>Eukaryota</taxon>
        <taxon>Fungi</taxon>
        <taxon>Dikarya</taxon>
        <taxon>Basidiomycota</taxon>
        <taxon>Pucciniomycotina</taxon>
        <taxon>Pucciniomycetes</taxon>
        <taxon>Pucciniales</taxon>
        <taxon>Sphaerophragmiaceae</taxon>
        <taxon>Austropuccinia</taxon>
    </lineage>
</organism>
<evidence type="ECO:0000313" key="2">
    <source>
        <dbReference type="Proteomes" id="UP000765509"/>
    </source>
</evidence>
<sequence>MTSTASHRPNFLCPIDSFVCLTSISKLGNDLLGCAKQASHFKKYRTLPEFPSERSTIQLINISEPGLERSISLHSPKPTAIGQSTNGPGSFGLMNQPLSLGKRSIECEFGGPLKRSGILRSSLSTIDRDVKRSWSGGLFVQQCKPP</sequence>
<name>A0A9Q3FQW3_9BASI</name>
<protein>
    <submittedName>
        <fullName evidence="1">Uncharacterized protein</fullName>
    </submittedName>
</protein>
<dbReference type="EMBL" id="AVOT02046912">
    <property type="protein sequence ID" value="MBW0542195.1"/>
    <property type="molecule type" value="Genomic_DNA"/>
</dbReference>
<reference evidence="1" key="1">
    <citation type="submission" date="2021-03" db="EMBL/GenBank/DDBJ databases">
        <title>Draft genome sequence of rust myrtle Austropuccinia psidii MF-1, a brazilian biotype.</title>
        <authorList>
            <person name="Quecine M.C."/>
            <person name="Pachon D.M.R."/>
            <person name="Bonatelli M.L."/>
            <person name="Correr F.H."/>
            <person name="Franceschini L.M."/>
            <person name="Leite T.F."/>
            <person name="Margarido G.R.A."/>
            <person name="Almeida C.A."/>
            <person name="Ferrarezi J.A."/>
            <person name="Labate C.A."/>
        </authorList>
    </citation>
    <scope>NUCLEOTIDE SEQUENCE</scope>
    <source>
        <strain evidence="1">MF-1</strain>
    </source>
</reference>
<comment type="caution">
    <text evidence="1">The sequence shown here is derived from an EMBL/GenBank/DDBJ whole genome shotgun (WGS) entry which is preliminary data.</text>
</comment>
<proteinExistence type="predicted"/>
<accession>A0A9Q3FQW3</accession>
<keyword evidence="2" id="KW-1185">Reference proteome</keyword>
<evidence type="ECO:0000313" key="1">
    <source>
        <dbReference type="EMBL" id="MBW0542195.1"/>
    </source>
</evidence>
<dbReference type="Proteomes" id="UP000765509">
    <property type="component" value="Unassembled WGS sequence"/>
</dbReference>
<gene>
    <name evidence="1" type="ORF">O181_081910</name>
</gene>